<dbReference type="GO" id="GO:0005789">
    <property type="term" value="C:endoplasmic reticulum membrane"/>
    <property type="evidence" value="ECO:0007669"/>
    <property type="project" value="UniProtKB-SubCell"/>
</dbReference>
<evidence type="ECO:0000256" key="8">
    <source>
        <dbReference type="SAM" id="Phobius"/>
    </source>
</evidence>
<evidence type="ECO:0000256" key="4">
    <source>
        <dbReference type="ARBA" id="ARBA00022824"/>
    </source>
</evidence>
<evidence type="ECO:0000256" key="7">
    <source>
        <dbReference type="SAM" id="MobiDB-lite"/>
    </source>
</evidence>
<dbReference type="OrthoDB" id="10012212at2759"/>
<reference evidence="9 10" key="1">
    <citation type="submission" date="2019-09" db="EMBL/GenBank/DDBJ databases">
        <title>The hologenome of the rock-dwelling lichen Lasallia pustulata.</title>
        <authorList>
            <person name="Greshake Tzovaras B."/>
            <person name="Segers F."/>
            <person name="Bicker A."/>
            <person name="Dal Grande F."/>
            <person name="Otte J."/>
            <person name="Hankeln T."/>
            <person name="Schmitt I."/>
            <person name="Ebersberger I."/>
        </authorList>
    </citation>
    <scope>NUCLEOTIDE SEQUENCE [LARGE SCALE GENOMIC DNA]</scope>
    <source>
        <strain evidence="9">A1-1</strain>
    </source>
</reference>
<comment type="similarity">
    <text evidence="2">Belongs to the TMEM208 family.</text>
</comment>
<dbReference type="AlphaFoldDB" id="A0A5M8PPI5"/>
<protein>
    <submittedName>
        <fullName evidence="9">DUF788 domain</fullName>
    </submittedName>
</protein>
<evidence type="ECO:0000256" key="6">
    <source>
        <dbReference type="ARBA" id="ARBA00023136"/>
    </source>
</evidence>
<keyword evidence="3 8" id="KW-0812">Transmembrane</keyword>
<feature type="transmembrane region" description="Helical" evidence="8">
    <location>
        <begin position="94"/>
        <end position="111"/>
    </location>
</feature>
<feature type="transmembrane region" description="Helical" evidence="8">
    <location>
        <begin position="117"/>
        <end position="135"/>
    </location>
</feature>
<keyword evidence="5 8" id="KW-1133">Transmembrane helix</keyword>
<dbReference type="PANTHER" id="PTHR13505">
    <property type="entry name" value="TRANSMEMBRANE PROTEIN 208"/>
    <property type="match status" value="1"/>
</dbReference>
<sequence>MAQKAAKQLAARNTAILNRTHAISLALNLLFIILRLLIFRSSRSRPTLLFYTLLSLPALVIEFWLERIGRPTHGANGELQRSGEDLEAKGLTEFMWDVLYWTWGCVVAATVLGNKGWWLWSVIPVYGTWLAYTTFGSVKKGMGGLTGQSGEDGVASGGATSNRQRKMEKRGGQKMQYR</sequence>
<gene>
    <name evidence="9" type="ORF">FRX48_04746</name>
</gene>
<proteinExistence type="inferred from homology"/>
<keyword evidence="6 8" id="KW-0472">Membrane</keyword>
<evidence type="ECO:0000256" key="1">
    <source>
        <dbReference type="ARBA" id="ARBA00004477"/>
    </source>
</evidence>
<dbReference type="GO" id="GO:0005773">
    <property type="term" value="C:vacuole"/>
    <property type="evidence" value="ECO:0007669"/>
    <property type="project" value="GOC"/>
</dbReference>
<accession>A0A5M8PPI5</accession>
<feature type="transmembrane region" description="Helical" evidence="8">
    <location>
        <begin position="21"/>
        <end position="42"/>
    </location>
</feature>
<name>A0A5M8PPI5_9LECA</name>
<dbReference type="Pfam" id="PF05620">
    <property type="entry name" value="TMEM208_SND2"/>
    <property type="match status" value="1"/>
</dbReference>
<evidence type="ECO:0000313" key="9">
    <source>
        <dbReference type="EMBL" id="KAA6411466.1"/>
    </source>
</evidence>
<organism evidence="9 10">
    <name type="scientific">Lasallia pustulata</name>
    <dbReference type="NCBI Taxonomy" id="136370"/>
    <lineage>
        <taxon>Eukaryota</taxon>
        <taxon>Fungi</taxon>
        <taxon>Dikarya</taxon>
        <taxon>Ascomycota</taxon>
        <taxon>Pezizomycotina</taxon>
        <taxon>Lecanoromycetes</taxon>
        <taxon>OSLEUM clade</taxon>
        <taxon>Umbilicariomycetidae</taxon>
        <taxon>Umbilicariales</taxon>
        <taxon>Umbilicariaceae</taxon>
        <taxon>Lasallia</taxon>
    </lineage>
</organism>
<feature type="transmembrane region" description="Helical" evidence="8">
    <location>
        <begin position="48"/>
        <end position="65"/>
    </location>
</feature>
<dbReference type="GO" id="GO:0006624">
    <property type="term" value="P:vacuolar protein processing"/>
    <property type="evidence" value="ECO:0007669"/>
    <property type="project" value="TreeGrafter"/>
</dbReference>
<dbReference type="PANTHER" id="PTHR13505:SF7">
    <property type="entry name" value="TRANSMEMBRANE PROTEIN 208"/>
    <property type="match status" value="1"/>
</dbReference>
<evidence type="ECO:0000256" key="5">
    <source>
        <dbReference type="ARBA" id="ARBA00022989"/>
    </source>
</evidence>
<comment type="subcellular location">
    <subcellularLocation>
        <location evidence="1">Endoplasmic reticulum membrane</location>
        <topology evidence="1">Multi-pass membrane protein</topology>
    </subcellularLocation>
</comment>
<evidence type="ECO:0000256" key="2">
    <source>
        <dbReference type="ARBA" id="ARBA00009950"/>
    </source>
</evidence>
<evidence type="ECO:0000313" key="10">
    <source>
        <dbReference type="Proteomes" id="UP000324767"/>
    </source>
</evidence>
<dbReference type="Proteomes" id="UP000324767">
    <property type="component" value="Unassembled WGS sequence"/>
</dbReference>
<dbReference type="InterPro" id="IPR008506">
    <property type="entry name" value="SND2/TMEM208"/>
</dbReference>
<comment type="caution">
    <text evidence="9">The sequence shown here is derived from an EMBL/GenBank/DDBJ whole genome shotgun (WGS) entry which is preliminary data.</text>
</comment>
<keyword evidence="4" id="KW-0256">Endoplasmic reticulum</keyword>
<evidence type="ECO:0000256" key="3">
    <source>
        <dbReference type="ARBA" id="ARBA00022692"/>
    </source>
</evidence>
<feature type="region of interest" description="Disordered" evidence="7">
    <location>
        <begin position="149"/>
        <end position="178"/>
    </location>
</feature>
<dbReference type="EMBL" id="VXIT01000007">
    <property type="protein sequence ID" value="KAA6411466.1"/>
    <property type="molecule type" value="Genomic_DNA"/>
</dbReference>